<sequence>MRQFLQRLGVDVRVAFPFVSWSVLSLVFALSGPFGSYEALGFPRRLVLWGAVTAVATLLAMVLRGALRRHPDLSETRRTVFLTAFCTALILSWPLQALTNQISAPTTHPALFEVAVFIFATSLATGAFYASFDPPQSQQGEPNPAAEAEDPAPLHPRIVQRLDPGMQGRLISMTVRDHYVDVITTAGRGSVLIRFADAMVEAEDEPGAQVHRSHWVAWWAVERAEKAGGKVLLHLQGAAPVPVSRTYRPTVEARGLV</sequence>
<dbReference type="EMBL" id="FOCE01000003">
    <property type="protein sequence ID" value="SEN11421.1"/>
    <property type="molecule type" value="Genomic_DNA"/>
</dbReference>
<evidence type="ECO:0000259" key="2">
    <source>
        <dbReference type="PROSITE" id="PS50930"/>
    </source>
</evidence>
<evidence type="ECO:0000256" key="1">
    <source>
        <dbReference type="SAM" id="Phobius"/>
    </source>
</evidence>
<reference evidence="3 4" key="1">
    <citation type="submission" date="2016-10" db="EMBL/GenBank/DDBJ databases">
        <authorList>
            <person name="de Groot N.N."/>
        </authorList>
    </citation>
    <scope>NUCLEOTIDE SEQUENCE [LARGE SCALE GENOMIC DNA]</scope>
    <source>
        <strain evidence="3 4">DSM 3857</strain>
    </source>
</reference>
<name>A0A1H8DVT8_9RHOB</name>
<protein>
    <submittedName>
        <fullName evidence="3">Transcriptional regulator, LytTR family</fullName>
    </submittedName>
</protein>
<feature type="domain" description="HTH LytTR-type" evidence="2">
    <location>
        <begin position="174"/>
        <end position="257"/>
    </location>
</feature>
<dbReference type="Pfam" id="PF04397">
    <property type="entry name" value="LytTR"/>
    <property type="match status" value="1"/>
</dbReference>
<gene>
    <name evidence="3" type="ORF">SAMN04488103_103148</name>
</gene>
<keyword evidence="1" id="KW-1133">Transmembrane helix</keyword>
<dbReference type="STRING" id="933059.SAMN04488103_103148"/>
<dbReference type="Proteomes" id="UP000198761">
    <property type="component" value="Unassembled WGS sequence"/>
</dbReference>
<feature type="transmembrane region" description="Helical" evidence="1">
    <location>
        <begin position="79"/>
        <end position="98"/>
    </location>
</feature>
<evidence type="ECO:0000313" key="4">
    <source>
        <dbReference type="Proteomes" id="UP000198761"/>
    </source>
</evidence>
<keyword evidence="1" id="KW-0812">Transmembrane</keyword>
<dbReference type="OrthoDB" id="7028951at2"/>
<evidence type="ECO:0000313" key="3">
    <source>
        <dbReference type="EMBL" id="SEN11421.1"/>
    </source>
</evidence>
<organism evidence="3 4">
    <name type="scientific">Gemmobacter aquatilis</name>
    <dbReference type="NCBI Taxonomy" id="933059"/>
    <lineage>
        <taxon>Bacteria</taxon>
        <taxon>Pseudomonadati</taxon>
        <taxon>Pseudomonadota</taxon>
        <taxon>Alphaproteobacteria</taxon>
        <taxon>Rhodobacterales</taxon>
        <taxon>Paracoccaceae</taxon>
        <taxon>Gemmobacter</taxon>
    </lineage>
</organism>
<keyword evidence="1" id="KW-0472">Membrane</keyword>
<accession>A0A1H8DVT8</accession>
<feature type="transmembrane region" description="Helical" evidence="1">
    <location>
        <begin position="12"/>
        <end position="34"/>
    </location>
</feature>
<dbReference type="GO" id="GO:0003677">
    <property type="term" value="F:DNA binding"/>
    <property type="evidence" value="ECO:0007669"/>
    <property type="project" value="InterPro"/>
</dbReference>
<dbReference type="PROSITE" id="PS50930">
    <property type="entry name" value="HTH_LYTTR"/>
    <property type="match status" value="1"/>
</dbReference>
<keyword evidence="4" id="KW-1185">Reference proteome</keyword>
<dbReference type="AlphaFoldDB" id="A0A1H8DVT8"/>
<dbReference type="InterPro" id="IPR007492">
    <property type="entry name" value="LytTR_DNA-bd_dom"/>
</dbReference>
<feature type="transmembrane region" description="Helical" evidence="1">
    <location>
        <begin position="110"/>
        <end position="130"/>
    </location>
</feature>
<dbReference type="SMART" id="SM00850">
    <property type="entry name" value="LytTR"/>
    <property type="match status" value="1"/>
</dbReference>
<feature type="transmembrane region" description="Helical" evidence="1">
    <location>
        <begin position="46"/>
        <end position="67"/>
    </location>
</feature>
<proteinExistence type="predicted"/>